<evidence type="ECO:0000259" key="9">
    <source>
        <dbReference type="Pfam" id="PF02706"/>
    </source>
</evidence>
<comment type="caution">
    <text evidence="10">The sequence shown here is derived from an EMBL/GenBank/DDBJ whole genome shotgun (WGS) entry which is preliminary data.</text>
</comment>
<accession>A0A853CE24</accession>
<gene>
    <name evidence="10" type="ORF">GGQ55_002543</name>
</gene>
<reference evidence="10 11" key="1">
    <citation type="submission" date="2020-07" db="EMBL/GenBank/DDBJ databases">
        <title>Sequencing the genomes of 1000 actinobacteria strains.</title>
        <authorList>
            <person name="Klenk H.-P."/>
        </authorList>
    </citation>
    <scope>NUCLEOTIDE SEQUENCE [LARGE SCALE GENOMIC DNA]</scope>
    <source>
        <strain evidence="10 11">DSM 104001</strain>
    </source>
</reference>
<keyword evidence="5 8" id="KW-1133">Transmembrane helix</keyword>
<dbReference type="Pfam" id="PF02706">
    <property type="entry name" value="Wzz"/>
    <property type="match status" value="1"/>
</dbReference>
<keyword evidence="3" id="KW-1003">Cell membrane</keyword>
<evidence type="ECO:0000256" key="2">
    <source>
        <dbReference type="ARBA" id="ARBA00006683"/>
    </source>
</evidence>
<keyword evidence="6 8" id="KW-0472">Membrane</keyword>
<evidence type="ECO:0000256" key="3">
    <source>
        <dbReference type="ARBA" id="ARBA00022475"/>
    </source>
</evidence>
<name>A0A853CE24_9ACTN</name>
<comment type="similarity">
    <text evidence="2">Belongs to the CpsC/CapA family.</text>
</comment>
<protein>
    <submittedName>
        <fullName evidence="10">Capsular polysaccharide biosynthesis protein</fullName>
    </submittedName>
</protein>
<evidence type="ECO:0000256" key="1">
    <source>
        <dbReference type="ARBA" id="ARBA00004651"/>
    </source>
</evidence>
<evidence type="ECO:0000256" key="6">
    <source>
        <dbReference type="ARBA" id="ARBA00023136"/>
    </source>
</evidence>
<evidence type="ECO:0000256" key="5">
    <source>
        <dbReference type="ARBA" id="ARBA00022989"/>
    </source>
</evidence>
<feature type="region of interest" description="Disordered" evidence="7">
    <location>
        <begin position="360"/>
        <end position="407"/>
    </location>
</feature>
<evidence type="ECO:0000256" key="8">
    <source>
        <dbReference type="SAM" id="Phobius"/>
    </source>
</evidence>
<dbReference type="InterPro" id="IPR050445">
    <property type="entry name" value="Bact_polysacc_biosynth/exp"/>
</dbReference>
<feature type="compositionally biased region" description="Low complexity" evidence="7">
    <location>
        <begin position="365"/>
        <end position="389"/>
    </location>
</feature>
<dbReference type="RefSeq" id="WP_179717256.1">
    <property type="nucleotide sequence ID" value="NZ_JACBZT010000001.1"/>
</dbReference>
<dbReference type="AlphaFoldDB" id="A0A853CE24"/>
<evidence type="ECO:0000313" key="11">
    <source>
        <dbReference type="Proteomes" id="UP000541969"/>
    </source>
</evidence>
<feature type="transmembrane region" description="Helical" evidence="8">
    <location>
        <begin position="12"/>
        <end position="32"/>
    </location>
</feature>
<evidence type="ECO:0000313" key="10">
    <source>
        <dbReference type="EMBL" id="NYJ06265.1"/>
    </source>
</evidence>
<comment type="subcellular location">
    <subcellularLocation>
        <location evidence="1">Cell membrane</location>
        <topology evidence="1">Multi-pass membrane protein</topology>
    </subcellularLocation>
</comment>
<evidence type="ECO:0000256" key="4">
    <source>
        <dbReference type="ARBA" id="ARBA00022692"/>
    </source>
</evidence>
<dbReference type="GO" id="GO:0005886">
    <property type="term" value="C:plasma membrane"/>
    <property type="evidence" value="ECO:0007669"/>
    <property type="project" value="UniProtKB-SubCell"/>
</dbReference>
<organism evidence="10 11">
    <name type="scientific">Petropleomorpha daqingensis</name>
    <dbReference type="NCBI Taxonomy" id="2026353"/>
    <lineage>
        <taxon>Bacteria</taxon>
        <taxon>Bacillati</taxon>
        <taxon>Actinomycetota</taxon>
        <taxon>Actinomycetes</taxon>
        <taxon>Geodermatophilales</taxon>
        <taxon>Geodermatophilaceae</taxon>
        <taxon>Petropleomorpha</taxon>
    </lineage>
</organism>
<dbReference type="GO" id="GO:0004713">
    <property type="term" value="F:protein tyrosine kinase activity"/>
    <property type="evidence" value="ECO:0007669"/>
    <property type="project" value="TreeGrafter"/>
</dbReference>
<keyword evidence="4 8" id="KW-0812">Transmembrane</keyword>
<dbReference type="Proteomes" id="UP000541969">
    <property type="component" value="Unassembled WGS sequence"/>
</dbReference>
<dbReference type="EMBL" id="JACBZT010000001">
    <property type="protein sequence ID" value="NYJ06265.1"/>
    <property type="molecule type" value="Genomic_DNA"/>
</dbReference>
<proteinExistence type="inferred from homology"/>
<feature type="domain" description="Polysaccharide chain length determinant N-terminal" evidence="9">
    <location>
        <begin position="2"/>
        <end position="67"/>
    </location>
</feature>
<feature type="transmembrane region" description="Helical" evidence="8">
    <location>
        <begin position="166"/>
        <end position="188"/>
    </location>
</feature>
<sequence>MELTDYLAALRRFWLTWVGITLLGAVVGVVAFQVTPATYQATAQVFVSVSPSIPNSAQFVAQRVKTYPDVAEGAAVLRPVIQRLGLDESVAELRARVTASVPVDTSQVNVSVTGRNAREAAEVANAVADELTGVVADLETPSSGNRPVTLTVSDPASVPTKPVSPVALYDIGLGLFVGLFVGLAVAVVRSRLDTGVYSEEDVRRAWGSEPGLEVLVPRRGRARRSELTGRAATELARRLEFTAEERRVRVVLLSPSPSEKNAARVLAEDVAAELRRRGLDAVVTGQEAAARAGTDDGPGVLLTVAEPLAPLAFWRQVAEHYDGAVLVAAAGRVDAAELQEMRVLLRATSVETLAIVVTPRRGRKAATPAPAPTATKAAAPSAPRPANTAVSTQGRPGLGAEPTGANR</sequence>
<dbReference type="PANTHER" id="PTHR32309">
    <property type="entry name" value="TYROSINE-PROTEIN KINASE"/>
    <property type="match status" value="1"/>
</dbReference>
<evidence type="ECO:0000256" key="7">
    <source>
        <dbReference type="SAM" id="MobiDB-lite"/>
    </source>
</evidence>
<dbReference type="PANTHER" id="PTHR32309:SF13">
    <property type="entry name" value="FERRIC ENTEROBACTIN TRANSPORT PROTEIN FEPE"/>
    <property type="match status" value="1"/>
</dbReference>
<keyword evidence="11" id="KW-1185">Reference proteome</keyword>
<dbReference type="InterPro" id="IPR003856">
    <property type="entry name" value="LPS_length_determ_N"/>
</dbReference>